<organism evidence="1 2">
    <name type="scientific">Dubosiella muris</name>
    <dbReference type="NCBI Taxonomy" id="3038133"/>
    <lineage>
        <taxon>Bacteria</taxon>
        <taxon>Bacillati</taxon>
        <taxon>Bacillota</taxon>
        <taxon>Erysipelotrichia</taxon>
        <taxon>Erysipelotrichales</taxon>
        <taxon>Erysipelotrichaceae</taxon>
        <taxon>Dubosiella</taxon>
    </lineage>
</organism>
<evidence type="ECO:0000313" key="1">
    <source>
        <dbReference type="EMBL" id="TGY66552.1"/>
    </source>
</evidence>
<evidence type="ECO:0000313" key="2">
    <source>
        <dbReference type="Proteomes" id="UP000308836"/>
    </source>
</evidence>
<proteinExistence type="predicted"/>
<name>A0AC61R918_9FIRM</name>
<accession>A0AC61R918</accession>
<dbReference type="EMBL" id="SRYG01000005">
    <property type="protein sequence ID" value="TGY66552.1"/>
    <property type="molecule type" value="Genomic_DNA"/>
</dbReference>
<gene>
    <name evidence="1" type="ORF">E5336_03180</name>
</gene>
<sequence>MKPTKKPPVYTMHRVRKGWLAAGVCAGMVCASLSGAAGGYAYATLHGNQDESTATPAQSVMASPETDLSAVVESCRQSVVEITTETREDNPVFSGYAIEQGAGSGVIVSEDGYIITNHHVISGASSIAVKTTTGQTYEASVVGSDEVSDVAVLKVDAQGLPAARIGTSSNLQVGQTTIAIGNPLGSLGGTVTTGILSALDREIEVDGEPMTLLQTDAAVNPGNSGGGLFDASGSLIGIVNAKTSSEGIEGLGFAIPVDEAMAVAQQLMNDGAVTNRAAMHVSLVDDSRQGAAGVYIAQIVENGAADQAGLRVMDRIVSIDKEAVDSAADVKKIVRSHQAGDTLTMEIERDGSRQTVELVLGSSQN</sequence>
<keyword evidence="2" id="KW-1185">Reference proteome</keyword>
<protein>
    <submittedName>
        <fullName evidence="1">PDZ domain-containing protein</fullName>
    </submittedName>
</protein>
<dbReference type="Proteomes" id="UP000308836">
    <property type="component" value="Unassembled WGS sequence"/>
</dbReference>
<reference evidence="1" key="1">
    <citation type="submission" date="2019-04" db="EMBL/GenBank/DDBJ databases">
        <title>Microbes associate with the intestines of laboratory mice.</title>
        <authorList>
            <person name="Navarre W."/>
            <person name="Wong E."/>
            <person name="Huang K."/>
            <person name="Tropini C."/>
            <person name="Ng K."/>
            <person name="Yu B."/>
        </authorList>
    </citation>
    <scope>NUCLEOTIDE SEQUENCE</scope>
    <source>
        <strain evidence="1">NM09_H32</strain>
    </source>
</reference>
<comment type="caution">
    <text evidence="1">The sequence shown here is derived from an EMBL/GenBank/DDBJ whole genome shotgun (WGS) entry which is preliminary data.</text>
</comment>